<evidence type="ECO:0000256" key="2">
    <source>
        <dbReference type="ARBA" id="ARBA00022837"/>
    </source>
</evidence>
<evidence type="ECO:0000256" key="3">
    <source>
        <dbReference type="SAM" id="MobiDB-lite"/>
    </source>
</evidence>
<evidence type="ECO:0000313" key="5">
    <source>
        <dbReference type="Proteomes" id="UP000887561"/>
    </source>
</evidence>
<dbReference type="PROSITE" id="PS00018">
    <property type="entry name" value="EF_HAND_1"/>
    <property type="match status" value="2"/>
</dbReference>
<feature type="domain" description="EF-hand" evidence="4">
    <location>
        <begin position="161"/>
        <end position="185"/>
    </location>
</feature>
<dbReference type="Gene3D" id="1.10.238.10">
    <property type="entry name" value="EF-hand"/>
    <property type="match status" value="2"/>
</dbReference>
<name>A0A915LH45_MELJA</name>
<dbReference type="PROSITE" id="PS50222">
    <property type="entry name" value="EF_HAND_2"/>
    <property type="match status" value="2"/>
</dbReference>
<dbReference type="Pfam" id="PF00036">
    <property type="entry name" value="EF-hand_1"/>
    <property type="match status" value="1"/>
</dbReference>
<dbReference type="Proteomes" id="UP000887561">
    <property type="component" value="Unplaced"/>
</dbReference>
<dbReference type="InterPro" id="IPR002048">
    <property type="entry name" value="EF_hand_dom"/>
</dbReference>
<dbReference type="SUPFAM" id="SSF47473">
    <property type="entry name" value="EF-hand"/>
    <property type="match status" value="1"/>
</dbReference>
<dbReference type="CDD" id="cd00051">
    <property type="entry name" value="EFh"/>
    <property type="match status" value="1"/>
</dbReference>
<feature type="domain" description="EF-hand" evidence="4">
    <location>
        <begin position="113"/>
        <end position="148"/>
    </location>
</feature>
<evidence type="ECO:0000256" key="1">
    <source>
        <dbReference type="ARBA" id="ARBA00022737"/>
    </source>
</evidence>
<keyword evidence="2" id="KW-0106">Calcium</keyword>
<dbReference type="SMART" id="SM00054">
    <property type="entry name" value="EFh"/>
    <property type="match status" value="2"/>
</dbReference>
<dbReference type="InterPro" id="IPR011992">
    <property type="entry name" value="EF-hand-dom_pair"/>
</dbReference>
<protein>
    <submittedName>
        <fullName evidence="6">EF-hand domain-containing protein</fullName>
    </submittedName>
</protein>
<sequence length="254" mass="28253">MSTAYEFKKIGRVGTLPAMAHSSAPHAGLQMAISGNEQTQQPQPTPNSALSSSRAAAAAVFHQRWGVGNSANRRGSHLIGGWDSARPHSAARQQQQMLERLYTKGELKIGLEADDAEIERLIKEVDEDGNGEIDFPEFCQCMKTAERQGGFRQRPTNDEVVFDQDKNGLISENEFIYVAKEIGGFSHELAEFVFRELLGDSSADQLDMDRFSAIVEDYLLSDNGNNNIKDKEDEEEENLNNKNNDGNLIKTKLF</sequence>
<feature type="region of interest" description="Disordered" evidence="3">
    <location>
        <begin position="224"/>
        <end position="246"/>
    </location>
</feature>
<evidence type="ECO:0000259" key="4">
    <source>
        <dbReference type="PROSITE" id="PS50222"/>
    </source>
</evidence>
<dbReference type="AlphaFoldDB" id="A0A915LH45"/>
<keyword evidence="5" id="KW-1185">Reference proteome</keyword>
<dbReference type="WBParaSite" id="scaffold12092_cov192.g16072">
    <property type="protein sequence ID" value="scaffold12092_cov192.g16072"/>
    <property type="gene ID" value="scaffold12092_cov192.g16072"/>
</dbReference>
<organism evidence="5 6">
    <name type="scientific">Meloidogyne javanica</name>
    <name type="common">Root-knot nematode worm</name>
    <dbReference type="NCBI Taxonomy" id="6303"/>
    <lineage>
        <taxon>Eukaryota</taxon>
        <taxon>Metazoa</taxon>
        <taxon>Ecdysozoa</taxon>
        <taxon>Nematoda</taxon>
        <taxon>Chromadorea</taxon>
        <taxon>Rhabditida</taxon>
        <taxon>Tylenchina</taxon>
        <taxon>Tylenchomorpha</taxon>
        <taxon>Tylenchoidea</taxon>
        <taxon>Meloidogynidae</taxon>
        <taxon>Meloidogyninae</taxon>
        <taxon>Meloidogyne</taxon>
        <taxon>Meloidogyne incognita group</taxon>
    </lineage>
</organism>
<reference evidence="6" key="1">
    <citation type="submission" date="2022-11" db="UniProtKB">
        <authorList>
            <consortium name="WormBaseParasite"/>
        </authorList>
    </citation>
    <scope>IDENTIFICATION</scope>
</reference>
<keyword evidence="1" id="KW-0677">Repeat</keyword>
<dbReference type="InterPro" id="IPR018247">
    <property type="entry name" value="EF_Hand_1_Ca_BS"/>
</dbReference>
<proteinExistence type="predicted"/>
<dbReference type="FunFam" id="1.10.238.10:FF:000178">
    <property type="entry name" value="Calmodulin-2 A"/>
    <property type="match status" value="1"/>
</dbReference>
<dbReference type="GO" id="GO:0005509">
    <property type="term" value="F:calcium ion binding"/>
    <property type="evidence" value="ECO:0007669"/>
    <property type="project" value="InterPro"/>
</dbReference>
<accession>A0A915LH45</accession>
<evidence type="ECO:0000313" key="6">
    <source>
        <dbReference type="WBParaSite" id="scaffold12092_cov192.g16072"/>
    </source>
</evidence>
<dbReference type="GO" id="GO:0043226">
    <property type="term" value="C:organelle"/>
    <property type="evidence" value="ECO:0007669"/>
    <property type="project" value="UniProtKB-ARBA"/>
</dbReference>